<dbReference type="PANTHER" id="PTHR14514">
    <property type="entry name" value="PKA ANCHORING PROTEIN"/>
    <property type="match status" value="1"/>
</dbReference>
<comment type="caution">
    <text evidence="6">The sequence shown here is derived from an EMBL/GenBank/DDBJ whole genome shotgun (WGS) entry which is preliminary data.</text>
</comment>
<protein>
    <submittedName>
        <fullName evidence="6">A-kinase anchor protein 6</fullName>
    </submittedName>
</protein>
<gene>
    <name evidence="6" type="ORF">D4764_16G0009120</name>
</gene>
<accession>A0A5C6NZC3</accession>
<proteinExistence type="predicted"/>
<keyword evidence="6" id="KW-0418">Kinase</keyword>
<evidence type="ECO:0000256" key="5">
    <source>
        <dbReference type="SAM" id="MobiDB-lite"/>
    </source>
</evidence>
<dbReference type="PANTHER" id="PTHR14514:SF2">
    <property type="entry name" value="A-KINASE ANCHOR PROTEIN 6"/>
    <property type="match status" value="1"/>
</dbReference>
<feature type="compositionally biased region" description="Basic and acidic residues" evidence="5">
    <location>
        <begin position="40"/>
        <end position="51"/>
    </location>
</feature>
<reference evidence="6 7" key="1">
    <citation type="submission" date="2019-04" db="EMBL/GenBank/DDBJ databases">
        <title>Chromosome genome assembly for Takifugu flavidus.</title>
        <authorList>
            <person name="Xiao S."/>
        </authorList>
    </citation>
    <scope>NUCLEOTIDE SEQUENCE [LARGE SCALE GENOMIC DNA]</scope>
    <source>
        <strain evidence="6">HTHZ2018</strain>
        <tissue evidence="6">Muscle</tissue>
    </source>
</reference>
<feature type="region of interest" description="Disordered" evidence="5">
    <location>
        <begin position="1"/>
        <end position="77"/>
    </location>
</feature>
<evidence type="ECO:0000256" key="4">
    <source>
        <dbReference type="ARBA" id="ARBA00023136"/>
    </source>
</evidence>
<dbReference type="EMBL" id="RHFK02000008">
    <property type="protein sequence ID" value="TWW72415.1"/>
    <property type="molecule type" value="Genomic_DNA"/>
</dbReference>
<feature type="compositionally biased region" description="Polar residues" evidence="5">
    <location>
        <begin position="337"/>
        <end position="347"/>
    </location>
</feature>
<dbReference type="AlphaFoldDB" id="A0A5C6NZC3"/>
<dbReference type="GO" id="GO:0044325">
    <property type="term" value="F:transmembrane transporter binding"/>
    <property type="evidence" value="ECO:0007669"/>
    <property type="project" value="TreeGrafter"/>
</dbReference>
<dbReference type="GO" id="GO:0016301">
    <property type="term" value="F:kinase activity"/>
    <property type="evidence" value="ECO:0007669"/>
    <property type="project" value="UniProtKB-KW"/>
</dbReference>
<evidence type="ECO:0000313" key="7">
    <source>
        <dbReference type="Proteomes" id="UP000324091"/>
    </source>
</evidence>
<keyword evidence="2" id="KW-0597">Phosphoprotein</keyword>
<dbReference type="GO" id="GO:0016529">
    <property type="term" value="C:sarcoplasmic reticulum"/>
    <property type="evidence" value="ECO:0007669"/>
    <property type="project" value="TreeGrafter"/>
</dbReference>
<evidence type="ECO:0000256" key="3">
    <source>
        <dbReference type="ARBA" id="ARBA00022737"/>
    </source>
</evidence>
<keyword evidence="7" id="KW-1185">Reference proteome</keyword>
<feature type="non-terminal residue" evidence="6">
    <location>
        <position position="355"/>
    </location>
</feature>
<evidence type="ECO:0000313" key="6">
    <source>
        <dbReference type="EMBL" id="TWW72415.1"/>
    </source>
</evidence>
<dbReference type="GO" id="GO:0051018">
    <property type="term" value="F:protein kinase A binding"/>
    <property type="evidence" value="ECO:0007669"/>
    <property type="project" value="TreeGrafter"/>
</dbReference>
<keyword evidence="6" id="KW-0808">Transferase</keyword>
<dbReference type="Proteomes" id="UP000324091">
    <property type="component" value="Chromosome 16"/>
</dbReference>
<feature type="region of interest" description="Disordered" evidence="5">
    <location>
        <begin position="251"/>
        <end position="355"/>
    </location>
</feature>
<organism evidence="6 7">
    <name type="scientific">Takifugu flavidus</name>
    <name type="common">sansaifugu</name>
    <dbReference type="NCBI Taxonomy" id="433684"/>
    <lineage>
        <taxon>Eukaryota</taxon>
        <taxon>Metazoa</taxon>
        <taxon>Chordata</taxon>
        <taxon>Craniata</taxon>
        <taxon>Vertebrata</taxon>
        <taxon>Euteleostomi</taxon>
        <taxon>Actinopterygii</taxon>
        <taxon>Neopterygii</taxon>
        <taxon>Teleostei</taxon>
        <taxon>Neoteleostei</taxon>
        <taxon>Acanthomorphata</taxon>
        <taxon>Eupercaria</taxon>
        <taxon>Tetraodontiformes</taxon>
        <taxon>Tetradontoidea</taxon>
        <taxon>Tetraodontidae</taxon>
        <taxon>Takifugu</taxon>
    </lineage>
</organism>
<sequence length="355" mass="38842">MSAAALSPGPPEPPSPMITSVTPVSPAVEHASSTSVHLSLDPEHRDLDRRSSPGLSPSCPGEGPQPGGDACRRSRKPPPLHTIADWKVVLHLPEIQTWLRTTSDRVTQLTHSVGQDGDGRHVDVHLVQLKDICEDISDHVEQIHALLETEFSLKLLSYSVNIIVDIRTVQLLWHQLRVSVLVLKERLLRSLQDSNGNFTRQTDILQAFSEDQHQTRLDALTEVDDCGQLTIRCSQDYFSLDCGITAFELSDYSPGDEPGGRATELKTQESPQDVENTPSLNQEPEEDGEPFGLSNHQLHSGPCAPSAPDDRSPSALPTVQWGPPRQSDSAKRCLQGVSLSTETSPTRPSLPKRAA</sequence>
<feature type="compositionally biased region" description="Polar residues" evidence="5">
    <location>
        <begin position="268"/>
        <end position="282"/>
    </location>
</feature>
<name>A0A5C6NZC3_9TELE</name>
<keyword evidence="3" id="KW-0677">Repeat</keyword>
<dbReference type="GO" id="GO:0048471">
    <property type="term" value="C:perinuclear region of cytoplasm"/>
    <property type="evidence" value="ECO:0007669"/>
    <property type="project" value="TreeGrafter"/>
</dbReference>
<keyword evidence="4" id="KW-0472">Membrane</keyword>
<evidence type="ECO:0000256" key="1">
    <source>
        <dbReference type="ARBA" id="ARBA00004308"/>
    </source>
</evidence>
<comment type="subcellular location">
    <subcellularLocation>
        <location evidence="1">Endomembrane system</location>
    </subcellularLocation>
</comment>
<evidence type="ECO:0000256" key="2">
    <source>
        <dbReference type="ARBA" id="ARBA00022553"/>
    </source>
</evidence>